<gene>
    <name evidence="2" type="ORF">N0V93_007740</name>
</gene>
<organism evidence="2 3">
    <name type="scientific">Gnomoniopsis smithogilvyi</name>
    <dbReference type="NCBI Taxonomy" id="1191159"/>
    <lineage>
        <taxon>Eukaryota</taxon>
        <taxon>Fungi</taxon>
        <taxon>Dikarya</taxon>
        <taxon>Ascomycota</taxon>
        <taxon>Pezizomycotina</taxon>
        <taxon>Sordariomycetes</taxon>
        <taxon>Sordariomycetidae</taxon>
        <taxon>Diaporthales</taxon>
        <taxon>Gnomoniaceae</taxon>
        <taxon>Gnomoniopsis</taxon>
    </lineage>
</organism>
<accession>A0A9W9CT87</accession>
<dbReference type="OrthoDB" id="5278208at2759"/>
<keyword evidence="3" id="KW-1185">Reference proteome</keyword>
<protein>
    <submittedName>
        <fullName evidence="2">Uncharacterized protein</fullName>
    </submittedName>
</protein>
<evidence type="ECO:0000313" key="3">
    <source>
        <dbReference type="Proteomes" id="UP001140453"/>
    </source>
</evidence>
<comment type="caution">
    <text evidence="2">The sequence shown here is derived from an EMBL/GenBank/DDBJ whole genome shotgun (WGS) entry which is preliminary data.</text>
</comment>
<feature type="compositionally biased region" description="Low complexity" evidence="1">
    <location>
        <begin position="140"/>
        <end position="154"/>
    </location>
</feature>
<proteinExistence type="predicted"/>
<dbReference type="EMBL" id="JAPEVB010000005">
    <property type="protein sequence ID" value="KAJ4387151.1"/>
    <property type="molecule type" value="Genomic_DNA"/>
</dbReference>
<feature type="region of interest" description="Disordered" evidence="1">
    <location>
        <begin position="52"/>
        <end position="100"/>
    </location>
</feature>
<evidence type="ECO:0000256" key="1">
    <source>
        <dbReference type="SAM" id="MobiDB-lite"/>
    </source>
</evidence>
<evidence type="ECO:0000313" key="2">
    <source>
        <dbReference type="EMBL" id="KAJ4387151.1"/>
    </source>
</evidence>
<dbReference type="AlphaFoldDB" id="A0A9W9CT87"/>
<feature type="compositionally biased region" description="Polar residues" evidence="1">
    <location>
        <begin position="52"/>
        <end position="62"/>
    </location>
</feature>
<sequence length="513" mass="57543">MPNEVDAGQHLAQITLNTVAHGAVALHVAIEESSVTRLTPFVIGVGKANEITGQRESPTSSNEFEDDLSPDTRLPPILDEDEPGSAGGSQQSSQSIKSLRRMNTASSLNMNRLIMRTREISETPSQDEMRSASSTLSGNTAFDAAPTTASTPDPTLEEYFGDYTNLMGHQKAALEILTQLFNPQSILQTTTGRLILAWYTRFDLLVASLGILRTSLPRHWIEANDTYCQMRAFEEADNMQWIFEKTESQLGLISVDMCLLVSQRKTGDLTEDMFRIEQRNVAKRLLEWRETLHPVLTDPAHLVKTFAPASPVSQSKLFSYSTDHVPLYDGPLCFTTALICEWHSMVLMHLCQATEDITVKEPSILGDTAEHAMAICELIEAAGQWPTFPKDLLTMLHPTLIMAAMFLPRSTRHHMWLKEQFAGLESCGYVFPLTVRKRMAHLFQDETAVRWWLPNDQGFSPILQSVRAFADERSYSPSSEQEGRHVQDMKHTFDALVGLRLQDPKMDSPESED</sequence>
<name>A0A9W9CT87_9PEZI</name>
<feature type="compositionally biased region" description="Polar residues" evidence="1">
    <location>
        <begin position="122"/>
        <end position="139"/>
    </location>
</feature>
<dbReference type="Proteomes" id="UP001140453">
    <property type="component" value="Unassembled WGS sequence"/>
</dbReference>
<reference evidence="2" key="1">
    <citation type="submission" date="2022-10" db="EMBL/GenBank/DDBJ databases">
        <title>Tapping the CABI collections for fungal endophytes: first genome assemblies for Collariella, Neodidymelliopsis, Ascochyta clinopodiicola, Didymella pomorum, Didymosphaeria variabile, Neocosmospora piperis and Neocucurbitaria cava.</title>
        <authorList>
            <person name="Hill R."/>
        </authorList>
    </citation>
    <scope>NUCLEOTIDE SEQUENCE</scope>
    <source>
        <strain evidence="2">IMI 355082</strain>
    </source>
</reference>
<feature type="region of interest" description="Disordered" evidence="1">
    <location>
        <begin position="117"/>
        <end position="156"/>
    </location>
</feature>